<dbReference type="EMBL" id="HG316463">
    <property type="protein sequence ID" value="CDF91288.1"/>
    <property type="molecule type" value="Genomic_DNA"/>
</dbReference>
<organism evidence="2 3">
    <name type="scientific">Zygosaccharomyces bailii (strain CLIB 213 / ATCC 58445 / CBS 680 / BCRC 21525 / NBRC 1098 / NCYC 1416 / NRRL Y-2227)</name>
    <dbReference type="NCBI Taxonomy" id="1333698"/>
    <lineage>
        <taxon>Eukaryota</taxon>
        <taxon>Fungi</taxon>
        <taxon>Dikarya</taxon>
        <taxon>Ascomycota</taxon>
        <taxon>Saccharomycotina</taxon>
        <taxon>Saccharomycetes</taxon>
        <taxon>Saccharomycetales</taxon>
        <taxon>Saccharomycetaceae</taxon>
        <taxon>Zygosaccharomyces</taxon>
    </lineage>
</organism>
<gene>
    <name evidence="2" type="ORF">BN860_03950g</name>
</gene>
<dbReference type="SUPFAM" id="SSF69322">
    <property type="entry name" value="Tricorn protease domain 2"/>
    <property type="match status" value="1"/>
</dbReference>
<evidence type="ECO:0000313" key="2">
    <source>
        <dbReference type="EMBL" id="CDF91288.1"/>
    </source>
</evidence>
<feature type="compositionally biased region" description="Polar residues" evidence="1">
    <location>
        <begin position="186"/>
        <end position="197"/>
    </location>
</feature>
<reference evidence="3" key="1">
    <citation type="journal article" date="2013" name="Genome Announc.">
        <title>Genome sequence of the food spoilage yeast Zygosaccharomyces bailii CLIB 213(T).</title>
        <authorList>
            <person name="Galeote V."/>
            <person name="Bigey F."/>
            <person name="Devillers H."/>
            <person name="Neuveglise C."/>
            <person name="Dequin S."/>
        </authorList>
    </citation>
    <scope>NUCLEOTIDE SEQUENCE [LARGE SCALE GENOMIC DNA]</scope>
    <source>
        <strain evidence="3">CLIB 213 / ATCC 58445 / CBS 680 / CCRC 21525 / NBRC 1098 / NCYC 1416 / NRRL Y-2227</strain>
    </source>
</reference>
<feature type="region of interest" description="Disordered" evidence="1">
    <location>
        <begin position="186"/>
        <end position="205"/>
    </location>
</feature>
<protein>
    <submittedName>
        <fullName evidence="2">ZYBA0S10-03950g1_1</fullName>
    </submittedName>
</protein>
<dbReference type="InterPro" id="IPR015943">
    <property type="entry name" value="WD40/YVTN_repeat-like_dom_sf"/>
</dbReference>
<evidence type="ECO:0000313" key="3">
    <source>
        <dbReference type="Proteomes" id="UP000019375"/>
    </source>
</evidence>
<name>A0A8J2TB95_ZYGB2</name>
<dbReference type="OrthoDB" id="5324744at2759"/>
<keyword evidence="3" id="KW-1185">Reference proteome</keyword>
<accession>A0A8J2TB95</accession>
<dbReference type="Proteomes" id="UP000019375">
    <property type="component" value="Unassembled WGS sequence"/>
</dbReference>
<evidence type="ECO:0000256" key="1">
    <source>
        <dbReference type="SAM" id="MobiDB-lite"/>
    </source>
</evidence>
<dbReference type="Gene3D" id="2.130.10.10">
    <property type="entry name" value="YVTN repeat-like/Quinoprotein amine dehydrogenase"/>
    <property type="match status" value="1"/>
</dbReference>
<sequence length="669" mass="75657">MSLDVVLEELKENLILPKDILSFRRDEITNEYVYKVRSGLVGDCSMLSCGCCISENLFKEMCTLVSMTEVRCPICHSSHISLVGPVKQLRNLYDLLKSIDLRRHQELYHEKASSIYTVRSLTDDSATTHKASFVPENTSLTPTKLFMDIPTQYEPSKSEYTNRSPSKQHSLLSLFHAVATKLNNENLESGSNASVAEQQKDSVKHPSIDDVEFSSAEEMNVLDNASNTKTVPVSQDSVTGSIKNDLQNLTVSVSSNEEKEYYFAKCFPIYRRRTQFNTHQKFLRTKSKLFINMAISPDCTKFALVTEHRWEVYNIPNDVSKQNPSLMFCGKSTGEYGPNFENLKFPKDKHVLSSKNEQVQNDSWEHYCCKLSNDFLVIAGAKRKLRIFNLNQGGQPICTHLSNFPIRCIDIDPNSNLIACGITGKDRHTGSEQALIVFHKISRNKVTSEPEFPSPFTITLPYRDPINTIQFSNDGSYLSCSTALESRFLVISLRKINEPRLVMKSLRSIDTSMESEGITDTKLFPGNPNLMCVTSMAFNSPPIVINTKIQNMEGLQTVAQPTMLMRLDELGWKIHKCEVSPRNDSIAFLERNGSVYIVSAPTMMDNEKRRIVLVEMVANAYRAKESAALRFSSDGHKLFILDRKGILYVEDFSYGPPQGHEVTKCKQIN</sequence>
<dbReference type="AlphaFoldDB" id="A0A8J2TB95"/>
<proteinExistence type="predicted"/>